<dbReference type="EMBL" id="JADGJD010000486">
    <property type="protein sequence ID" value="KAJ3050666.1"/>
    <property type="molecule type" value="Genomic_DNA"/>
</dbReference>
<dbReference type="Proteomes" id="UP001212841">
    <property type="component" value="Unassembled WGS sequence"/>
</dbReference>
<sequence length="85" mass="9560">MALTHVTAAHTTRIERDTLREEQALADVLAERAERAENILPRTGPRRIVSMVRTMLMTCFGGSTSANFGPDEVHQEPDRTRGRQQ</sequence>
<evidence type="ECO:0000256" key="1">
    <source>
        <dbReference type="SAM" id="MobiDB-lite"/>
    </source>
</evidence>
<evidence type="ECO:0000313" key="2">
    <source>
        <dbReference type="EMBL" id="KAJ3050666.1"/>
    </source>
</evidence>
<accession>A0AAD5X401</accession>
<proteinExistence type="predicted"/>
<gene>
    <name evidence="2" type="ORF">HK097_008334</name>
</gene>
<reference evidence="2" key="1">
    <citation type="submission" date="2020-05" db="EMBL/GenBank/DDBJ databases">
        <title>Phylogenomic resolution of chytrid fungi.</title>
        <authorList>
            <person name="Stajich J.E."/>
            <person name="Amses K."/>
            <person name="Simmons R."/>
            <person name="Seto K."/>
            <person name="Myers J."/>
            <person name="Bonds A."/>
            <person name="Quandt C.A."/>
            <person name="Barry K."/>
            <person name="Liu P."/>
            <person name="Grigoriev I."/>
            <person name="Longcore J.E."/>
            <person name="James T.Y."/>
        </authorList>
    </citation>
    <scope>NUCLEOTIDE SEQUENCE</scope>
    <source>
        <strain evidence="2">JEL0318</strain>
    </source>
</reference>
<keyword evidence="3" id="KW-1185">Reference proteome</keyword>
<name>A0AAD5X401_9FUNG</name>
<comment type="caution">
    <text evidence="2">The sequence shown here is derived from an EMBL/GenBank/DDBJ whole genome shotgun (WGS) entry which is preliminary data.</text>
</comment>
<feature type="compositionally biased region" description="Basic and acidic residues" evidence="1">
    <location>
        <begin position="71"/>
        <end position="85"/>
    </location>
</feature>
<evidence type="ECO:0000313" key="3">
    <source>
        <dbReference type="Proteomes" id="UP001212841"/>
    </source>
</evidence>
<organism evidence="2 3">
    <name type="scientific">Rhizophlyctis rosea</name>
    <dbReference type="NCBI Taxonomy" id="64517"/>
    <lineage>
        <taxon>Eukaryota</taxon>
        <taxon>Fungi</taxon>
        <taxon>Fungi incertae sedis</taxon>
        <taxon>Chytridiomycota</taxon>
        <taxon>Chytridiomycota incertae sedis</taxon>
        <taxon>Chytridiomycetes</taxon>
        <taxon>Rhizophlyctidales</taxon>
        <taxon>Rhizophlyctidaceae</taxon>
        <taxon>Rhizophlyctis</taxon>
    </lineage>
</organism>
<protein>
    <submittedName>
        <fullName evidence="2">Uncharacterized protein</fullName>
    </submittedName>
</protein>
<feature type="region of interest" description="Disordered" evidence="1">
    <location>
        <begin position="61"/>
        <end position="85"/>
    </location>
</feature>
<dbReference type="AlphaFoldDB" id="A0AAD5X401"/>